<evidence type="ECO:0000256" key="1">
    <source>
        <dbReference type="ARBA" id="ARBA00023002"/>
    </source>
</evidence>
<dbReference type="InterPro" id="IPR036188">
    <property type="entry name" value="FAD/NAD-bd_sf"/>
</dbReference>
<dbReference type="Pfam" id="PF01266">
    <property type="entry name" value="DAO"/>
    <property type="match status" value="1"/>
</dbReference>
<dbReference type="Proteomes" id="UP000269692">
    <property type="component" value="Unassembled WGS sequence"/>
</dbReference>
<dbReference type="GO" id="GO:0005737">
    <property type="term" value="C:cytoplasm"/>
    <property type="evidence" value="ECO:0007669"/>
    <property type="project" value="TreeGrafter"/>
</dbReference>
<dbReference type="InterPro" id="IPR006076">
    <property type="entry name" value="FAD-dep_OxRdtase"/>
</dbReference>
<dbReference type="OrthoDB" id="9805337at2"/>
<evidence type="ECO:0000259" key="2">
    <source>
        <dbReference type="Pfam" id="PF01266"/>
    </source>
</evidence>
<dbReference type="SUPFAM" id="SSF54373">
    <property type="entry name" value="FAD-linked reductases, C-terminal domain"/>
    <property type="match status" value="1"/>
</dbReference>
<dbReference type="Gene3D" id="3.50.50.60">
    <property type="entry name" value="FAD/NAD(P)-binding domain"/>
    <property type="match status" value="2"/>
</dbReference>
<organism evidence="3 4">
    <name type="scientific">Xanthobacter tagetidis</name>
    <dbReference type="NCBI Taxonomy" id="60216"/>
    <lineage>
        <taxon>Bacteria</taxon>
        <taxon>Pseudomonadati</taxon>
        <taxon>Pseudomonadota</taxon>
        <taxon>Alphaproteobacteria</taxon>
        <taxon>Hyphomicrobiales</taxon>
        <taxon>Xanthobacteraceae</taxon>
        <taxon>Xanthobacter</taxon>
    </lineage>
</organism>
<dbReference type="PANTHER" id="PTHR13847">
    <property type="entry name" value="SARCOSINE DEHYDROGENASE-RELATED"/>
    <property type="match status" value="1"/>
</dbReference>
<feature type="domain" description="FAD dependent oxidoreductase" evidence="2">
    <location>
        <begin position="5"/>
        <end position="395"/>
    </location>
</feature>
<proteinExistence type="predicted"/>
<comment type="caution">
    <text evidence="3">The sequence shown here is derived from an EMBL/GenBank/DDBJ whole genome shotgun (WGS) entry which is preliminary data.</text>
</comment>
<keyword evidence="1" id="KW-0560">Oxidoreductase</keyword>
<name>A0A3L7ANI7_9HYPH</name>
<dbReference type="EMBL" id="RCTF01000002">
    <property type="protein sequence ID" value="RLP81210.1"/>
    <property type="molecule type" value="Genomic_DNA"/>
</dbReference>
<dbReference type="RefSeq" id="WP_121622062.1">
    <property type="nucleotide sequence ID" value="NZ_JACIIW010000003.1"/>
</dbReference>
<dbReference type="GO" id="GO:0016491">
    <property type="term" value="F:oxidoreductase activity"/>
    <property type="evidence" value="ECO:0007669"/>
    <property type="project" value="UniProtKB-KW"/>
</dbReference>
<evidence type="ECO:0000313" key="3">
    <source>
        <dbReference type="EMBL" id="RLP81210.1"/>
    </source>
</evidence>
<gene>
    <name evidence="3" type="ORF">D9R14_04280</name>
</gene>
<dbReference type="AlphaFoldDB" id="A0A3L7ANI7"/>
<keyword evidence="4" id="KW-1185">Reference proteome</keyword>
<reference evidence="3 4" key="1">
    <citation type="submission" date="2018-10" db="EMBL/GenBank/DDBJ databases">
        <title>Xanthobacter tagetidis genome sequencing and assembly.</title>
        <authorList>
            <person name="Maclea K.S."/>
            <person name="Goen A.E."/>
            <person name="Fatima S.A."/>
        </authorList>
    </citation>
    <scope>NUCLEOTIDE SEQUENCE [LARGE SCALE GENOMIC DNA]</scope>
    <source>
        <strain evidence="3 4">ATCC 700314</strain>
    </source>
</reference>
<accession>A0A3L7ANI7</accession>
<dbReference type="PANTHER" id="PTHR13847:SF289">
    <property type="entry name" value="GLYCINE OXIDASE"/>
    <property type="match status" value="1"/>
</dbReference>
<sequence length="421" mass="44448">MAWTDVVVLGAGVVGVSVALHLRAHGLSVALLDRGSPGEGTSFGNAGVIEGSALLPVGFPRDIPVLLRHALKLSSESNYQLAALPGLAPWILSYFNASSARGLAATARDLRPLLDVARAEHHALAGPAGAMGLLSPTGWVKLYRTARQFAKTATERALADELKVAYSVLDTEAACALEPALRPVFEAAIHWHDCDNCSDPGGLVKAYAALLEQRGGLLLQGDARTLRRQSGGWRVETASGPVDAEEAVVCLGPWSLEVLRPLGLPLPLAPKRGYHVHLAPEGGMTLGRALVDVAYGYALQNTRYGIRLTTGVEFAGLEARSSPVQIHRDVPHARELLPLGAVREAEPWLGRRPAFPDSKPVIGPAPGIGGLHLAFGHGHWGLTLGPVTGRLLAEMMTGATPFIDPAPFAPGRFGLRAAQRI</sequence>
<dbReference type="Gene3D" id="3.30.9.10">
    <property type="entry name" value="D-Amino Acid Oxidase, subunit A, domain 2"/>
    <property type="match status" value="1"/>
</dbReference>
<protein>
    <submittedName>
        <fullName evidence="3">FAD-binding oxidoreductase</fullName>
    </submittedName>
</protein>
<evidence type="ECO:0000313" key="4">
    <source>
        <dbReference type="Proteomes" id="UP000269692"/>
    </source>
</evidence>
<dbReference type="SUPFAM" id="SSF51905">
    <property type="entry name" value="FAD/NAD(P)-binding domain"/>
    <property type="match status" value="1"/>
</dbReference>